<dbReference type="Pfam" id="PF00043">
    <property type="entry name" value="GST_C"/>
    <property type="match status" value="1"/>
</dbReference>
<dbReference type="PROSITE" id="PS50404">
    <property type="entry name" value="GST_NTER"/>
    <property type="match status" value="1"/>
</dbReference>
<name>H0E639_9ACTN</name>
<dbReference type="Proteomes" id="UP000005143">
    <property type="component" value="Unassembled WGS sequence"/>
</dbReference>
<protein>
    <recommendedName>
        <fullName evidence="5">Glutathione S-transferase</fullName>
    </recommendedName>
</protein>
<comment type="caution">
    <text evidence="3">The sequence shown here is derived from an EMBL/GenBank/DDBJ whole genome shotgun (WGS) entry which is preliminary data.</text>
</comment>
<keyword evidence="4" id="KW-1185">Reference proteome</keyword>
<evidence type="ECO:0000313" key="4">
    <source>
        <dbReference type="Proteomes" id="UP000005143"/>
    </source>
</evidence>
<dbReference type="InterPro" id="IPR050983">
    <property type="entry name" value="GST_Omega/HSP26"/>
</dbReference>
<dbReference type="InterPro" id="IPR010987">
    <property type="entry name" value="Glutathione-S-Trfase_C-like"/>
</dbReference>
<dbReference type="Gene3D" id="3.40.30.10">
    <property type="entry name" value="Glutaredoxin"/>
    <property type="match status" value="1"/>
</dbReference>
<evidence type="ECO:0008006" key="5">
    <source>
        <dbReference type="Google" id="ProtNLM"/>
    </source>
</evidence>
<gene>
    <name evidence="3" type="ORF">PAI11_22890</name>
</gene>
<dbReference type="PANTHER" id="PTHR43968">
    <property type="match status" value="1"/>
</dbReference>
<dbReference type="InterPro" id="IPR036282">
    <property type="entry name" value="Glutathione-S-Trfase_C_sf"/>
</dbReference>
<feature type="domain" description="GST N-terminal" evidence="1">
    <location>
        <begin position="2"/>
        <end position="81"/>
    </location>
</feature>
<dbReference type="GO" id="GO:0005737">
    <property type="term" value="C:cytoplasm"/>
    <property type="evidence" value="ECO:0007669"/>
    <property type="project" value="TreeGrafter"/>
</dbReference>
<dbReference type="Gene3D" id="1.20.1050.10">
    <property type="match status" value="1"/>
</dbReference>
<reference evidence="3 4" key="1">
    <citation type="journal article" date="2013" name="Biodegradation">
        <title>Quantitative proteomic analysis of ibuprofen-degrading Patulibacter sp. strain I11.</title>
        <authorList>
            <person name="Almeida B."/>
            <person name="Kjeldal H."/>
            <person name="Lolas I."/>
            <person name="Knudsen A.D."/>
            <person name="Carvalho G."/>
            <person name="Nielsen K.L."/>
            <person name="Barreto Crespo M.T."/>
            <person name="Stensballe A."/>
            <person name="Nielsen J.L."/>
        </authorList>
    </citation>
    <scope>NUCLEOTIDE SEQUENCE [LARGE SCALE GENOMIC DNA]</scope>
    <source>
        <strain evidence="3 4">I11</strain>
    </source>
</reference>
<dbReference type="InterPro" id="IPR040079">
    <property type="entry name" value="Glutathione_S-Trfase"/>
</dbReference>
<dbReference type="OrthoDB" id="9782992at2"/>
<dbReference type="InterPro" id="IPR004046">
    <property type="entry name" value="GST_C"/>
</dbReference>
<dbReference type="AlphaFoldDB" id="H0E639"/>
<dbReference type="CDD" id="cd00570">
    <property type="entry name" value="GST_N_family"/>
    <property type="match status" value="1"/>
</dbReference>
<organism evidence="3 4">
    <name type="scientific">Patulibacter medicamentivorans</name>
    <dbReference type="NCBI Taxonomy" id="1097667"/>
    <lineage>
        <taxon>Bacteria</taxon>
        <taxon>Bacillati</taxon>
        <taxon>Actinomycetota</taxon>
        <taxon>Thermoleophilia</taxon>
        <taxon>Solirubrobacterales</taxon>
        <taxon>Patulibacteraceae</taxon>
        <taxon>Patulibacter</taxon>
    </lineage>
</organism>
<dbReference type="InterPro" id="IPR004045">
    <property type="entry name" value="Glutathione_S-Trfase_N"/>
</dbReference>
<dbReference type="SFLD" id="SFLDS00019">
    <property type="entry name" value="Glutathione_Transferase_(cytos"/>
    <property type="match status" value="1"/>
</dbReference>
<accession>H0E639</accession>
<dbReference type="PANTHER" id="PTHR43968:SF6">
    <property type="entry name" value="GLUTATHIONE S-TRANSFERASE OMEGA"/>
    <property type="match status" value="1"/>
</dbReference>
<proteinExistence type="predicted"/>
<evidence type="ECO:0000313" key="3">
    <source>
        <dbReference type="EMBL" id="EHN10868.1"/>
    </source>
</evidence>
<dbReference type="SUPFAM" id="SSF52833">
    <property type="entry name" value="Thioredoxin-like"/>
    <property type="match status" value="1"/>
</dbReference>
<dbReference type="SUPFAM" id="SSF47616">
    <property type="entry name" value="GST C-terminal domain-like"/>
    <property type="match status" value="1"/>
</dbReference>
<evidence type="ECO:0000259" key="2">
    <source>
        <dbReference type="PROSITE" id="PS50405"/>
    </source>
</evidence>
<dbReference type="EMBL" id="AGUD01000199">
    <property type="protein sequence ID" value="EHN10868.1"/>
    <property type="molecule type" value="Genomic_DNA"/>
</dbReference>
<feature type="domain" description="GST C-terminal" evidence="2">
    <location>
        <begin position="86"/>
        <end position="219"/>
    </location>
</feature>
<dbReference type="Pfam" id="PF13417">
    <property type="entry name" value="GST_N_3"/>
    <property type="match status" value="1"/>
</dbReference>
<dbReference type="InterPro" id="IPR036249">
    <property type="entry name" value="Thioredoxin-like_sf"/>
</dbReference>
<evidence type="ECO:0000259" key="1">
    <source>
        <dbReference type="PROSITE" id="PS50404"/>
    </source>
</evidence>
<sequence length="219" mass="24381">MADLRVYRIPFSTNVERVALAAGHKGLAVEWVDVDPDDRREVREASGQDLVPVAVDPDGGRVIVDSPRILAWIEERWPEPSLWPADPGEAALADVFCHRFNEVWKGPPNRIAALLGPVAFDEGRLTDAERRAVVDDGERLRGWLRRFEERLDGQDHLCGASFGICDVTAYPFLRYGLEGPPAGDADPFHRVLHQHGGFDAASHPRLAAWVERVAQRPQA</sequence>
<dbReference type="PROSITE" id="PS50405">
    <property type="entry name" value="GST_CTER"/>
    <property type="match status" value="1"/>
</dbReference>
<dbReference type="RefSeq" id="WP_007575045.1">
    <property type="nucleotide sequence ID" value="NZ_AGUD01000199.1"/>
</dbReference>